<evidence type="ECO:0000313" key="6">
    <source>
        <dbReference type="EMBL" id="OAK59266.1"/>
    </source>
</evidence>
<dbReference type="AlphaFoldDB" id="A0AA91DJB3"/>
<comment type="caution">
    <text evidence="6">The sequence shown here is derived from an EMBL/GenBank/DDBJ whole genome shotgun (WGS) entry which is preliminary data.</text>
</comment>
<dbReference type="SUPFAM" id="SSF46785">
    <property type="entry name" value="Winged helix' DNA-binding domain"/>
    <property type="match status" value="1"/>
</dbReference>
<evidence type="ECO:0000256" key="1">
    <source>
        <dbReference type="ARBA" id="ARBA00009437"/>
    </source>
</evidence>
<keyword evidence="2" id="KW-0805">Transcription regulation</keyword>
<dbReference type="Pfam" id="PF00126">
    <property type="entry name" value="HTH_1"/>
    <property type="match status" value="1"/>
</dbReference>
<dbReference type="RefSeq" id="WP_081270298.1">
    <property type="nucleotide sequence ID" value="NZ_LVHG01000073.1"/>
</dbReference>
<dbReference type="GO" id="GO:0003700">
    <property type="term" value="F:DNA-binding transcription factor activity"/>
    <property type="evidence" value="ECO:0007669"/>
    <property type="project" value="InterPro"/>
</dbReference>
<dbReference type="FunFam" id="3.40.190.10:FF:000017">
    <property type="entry name" value="Glycine cleavage system transcriptional activator"/>
    <property type="match status" value="1"/>
</dbReference>
<evidence type="ECO:0000256" key="3">
    <source>
        <dbReference type="ARBA" id="ARBA00023125"/>
    </source>
</evidence>
<dbReference type="Gene3D" id="3.40.190.10">
    <property type="entry name" value="Periplasmic binding protein-like II"/>
    <property type="match status" value="2"/>
</dbReference>
<accession>A0AA91DJB3</accession>
<dbReference type="InterPro" id="IPR036388">
    <property type="entry name" value="WH-like_DNA-bd_sf"/>
</dbReference>
<keyword evidence="4" id="KW-0804">Transcription</keyword>
<dbReference type="PRINTS" id="PR00039">
    <property type="entry name" value="HTHLYSR"/>
</dbReference>
<gene>
    <name evidence="6" type="ORF">A3K87_02550</name>
</gene>
<dbReference type="InterPro" id="IPR000847">
    <property type="entry name" value="LysR_HTH_N"/>
</dbReference>
<dbReference type="InterPro" id="IPR036390">
    <property type="entry name" value="WH_DNA-bd_sf"/>
</dbReference>
<proteinExistence type="inferred from homology"/>
<evidence type="ECO:0000313" key="7">
    <source>
        <dbReference type="Proteomes" id="UP000077852"/>
    </source>
</evidence>
<dbReference type="Gene3D" id="1.10.10.10">
    <property type="entry name" value="Winged helix-like DNA-binding domain superfamily/Winged helix DNA-binding domain"/>
    <property type="match status" value="1"/>
</dbReference>
<dbReference type="Proteomes" id="UP000077852">
    <property type="component" value="Unassembled WGS sequence"/>
</dbReference>
<dbReference type="EMBL" id="LVHG01000073">
    <property type="protein sequence ID" value="OAK59266.1"/>
    <property type="molecule type" value="Genomic_DNA"/>
</dbReference>
<evidence type="ECO:0000259" key="5">
    <source>
        <dbReference type="PROSITE" id="PS50931"/>
    </source>
</evidence>
<dbReference type="PROSITE" id="PS50931">
    <property type="entry name" value="HTH_LYSR"/>
    <property type="match status" value="1"/>
</dbReference>
<comment type="similarity">
    <text evidence="1">Belongs to the LysR transcriptional regulatory family.</text>
</comment>
<dbReference type="SUPFAM" id="SSF53850">
    <property type="entry name" value="Periplasmic binding protein-like II"/>
    <property type="match status" value="1"/>
</dbReference>
<dbReference type="CDD" id="cd08432">
    <property type="entry name" value="PBP2_GcdR_TrpI_HvrB_AmpR_like"/>
    <property type="match status" value="1"/>
</dbReference>
<feature type="domain" description="HTH lysR-type" evidence="5">
    <location>
        <begin position="11"/>
        <end position="63"/>
    </location>
</feature>
<name>A0AA91DJB3_VARPD</name>
<dbReference type="Pfam" id="PF03466">
    <property type="entry name" value="LysR_substrate"/>
    <property type="match status" value="1"/>
</dbReference>
<reference evidence="6 7" key="1">
    <citation type="submission" date="2016-03" db="EMBL/GenBank/DDBJ databases">
        <title>Genome sequence of Variovorax paradoxus KB5.</title>
        <authorList>
            <person name="Jeong H."/>
            <person name="Hong C.E."/>
            <person name="Jo S.H."/>
            <person name="Park J.M."/>
        </authorList>
    </citation>
    <scope>NUCLEOTIDE SEQUENCE [LARGE SCALE GENOMIC DNA]</scope>
    <source>
        <strain evidence="6 7">KB5</strain>
    </source>
</reference>
<evidence type="ECO:0000256" key="4">
    <source>
        <dbReference type="ARBA" id="ARBA00023163"/>
    </source>
</evidence>
<evidence type="ECO:0000256" key="2">
    <source>
        <dbReference type="ARBA" id="ARBA00023015"/>
    </source>
</evidence>
<sequence>MHSLRALLGPLRVFDAVCRAKGITRAAQVLHVTPGAVSQQVKQLEVGLGAQLFQKSGREIELTAVGRRLAHRVSDAFDRLNDALADVGDLQTDKRLRLKVTPSLAIRWLVPRLRGFYAQYPDIDLEISTIAMADDIRLEGADCAIRHGMGEWPDVELDHLFDDEFLPVCAPNLAGHLTTPQDLLQANLLHSMMRPEAWSLWFRSAGLVDSPSLHGITMANAALCYQAAADGLGIAIAQRAYVDEDLRSGRLVVAVDHVARTESGYYLVCDPLKAAETPVRLFRNWIRSVR</sequence>
<dbReference type="PANTHER" id="PTHR30537">
    <property type="entry name" value="HTH-TYPE TRANSCRIPTIONAL REGULATOR"/>
    <property type="match status" value="1"/>
</dbReference>
<protein>
    <submittedName>
        <fullName evidence="6">LysR family transcriptional regulator</fullName>
    </submittedName>
</protein>
<dbReference type="GO" id="GO:0006351">
    <property type="term" value="P:DNA-templated transcription"/>
    <property type="evidence" value="ECO:0007669"/>
    <property type="project" value="TreeGrafter"/>
</dbReference>
<keyword evidence="3" id="KW-0238">DNA-binding</keyword>
<organism evidence="6 7">
    <name type="scientific">Variovorax paradoxus</name>
    <dbReference type="NCBI Taxonomy" id="34073"/>
    <lineage>
        <taxon>Bacteria</taxon>
        <taxon>Pseudomonadati</taxon>
        <taxon>Pseudomonadota</taxon>
        <taxon>Betaproteobacteria</taxon>
        <taxon>Burkholderiales</taxon>
        <taxon>Comamonadaceae</taxon>
        <taxon>Variovorax</taxon>
    </lineage>
</organism>
<dbReference type="InterPro" id="IPR058163">
    <property type="entry name" value="LysR-type_TF_proteobact-type"/>
</dbReference>
<dbReference type="InterPro" id="IPR005119">
    <property type="entry name" value="LysR_subst-bd"/>
</dbReference>
<dbReference type="PANTHER" id="PTHR30537:SF74">
    <property type="entry name" value="HTH-TYPE TRANSCRIPTIONAL REGULATOR TRPI"/>
    <property type="match status" value="1"/>
</dbReference>
<dbReference type="GO" id="GO:0043565">
    <property type="term" value="F:sequence-specific DNA binding"/>
    <property type="evidence" value="ECO:0007669"/>
    <property type="project" value="TreeGrafter"/>
</dbReference>